<reference evidence="6 7" key="1">
    <citation type="submission" date="2013-11" db="EMBL/GenBank/DDBJ databases">
        <title>The Genome Sequence of Phytophthora parasitica P1976.</title>
        <authorList>
            <consortium name="The Broad Institute Genomics Platform"/>
            <person name="Russ C."/>
            <person name="Tyler B."/>
            <person name="Panabieres F."/>
            <person name="Shan W."/>
            <person name="Tripathy S."/>
            <person name="Grunwald N."/>
            <person name="Machado M."/>
            <person name="Johnson C.S."/>
            <person name="Walker B."/>
            <person name="Young S."/>
            <person name="Zeng Q."/>
            <person name="Gargeya S."/>
            <person name="Fitzgerald M."/>
            <person name="Haas B."/>
            <person name="Abouelleil A."/>
            <person name="Allen A.W."/>
            <person name="Alvarado L."/>
            <person name="Arachchi H.M."/>
            <person name="Berlin A.M."/>
            <person name="Chapman S.B."/>
            <person name="Gainer-Dewar J."/>
            <person name="Goldberg J."/>
            <person name="Griggs A."/>
            <person name="Gujja S."/>
            <person name="Hansen M."/>
            <person name="Howarth C."/>
            <person name="Imamovic A."/>
            <person name="Ireland A."/>
            <person name="Larimer J."/>
            <person name="McCowan C."/>
            <person name="Murphy C."/>
            <person name="Pearson M."/>
            <person name="Poon T.W."/>
            <person name="Priest M."/>
            <person name="Roberts A."/>
            <person name="Saif S."/>
            <person name="Shea T."/>
            <person name="Sisk P."/>
            <person name="Sykes S."/>
            <person name="Wortman J."/>
            <person name="Nusbaum C."/>
            <person name="Birren B."/>
        </authorList>
    </citation>
    <scope>NUCLEOTIDE SEQUENCE [LARGE SCALE GENOMIC DNA]</scope>
    <source>
        <strain evidence="6 7">P1976</strain>
    </source>
</reference>
<keyword evidence="4 5" id="KW-0732">Signal</keyword>
<feature type="signal peptide" evidence="5">
    <location>
        <begin position="1"/>
        <end position="21"/>
    </location>
</feature>
<evidence type="ECO:0000256" key="3">
    <source>
        <dbReference type="ARBA" id="ARBA00022525"/>
    </source>
</evidence>
<comment type="function">
    <text evidence="5">Effector that suppresses plant defense responses during pathogen infection.</text>
</comment>
<dbReference type="GO" id="GO:0005576">
    <property type="term" value="C:extracellular region"/>
    <property type="evidence" value="ECO:0007669"/>
    <property type="project" value="UniProtKB-SubCell"/>
</dbReference>
<dbReference type="AlphaFoldDB" id="A0A081ADT5"/>
<evidence type="ECO:0000256" key="1">
    <source>
        <dbReference type="ARBA" id="ARBA00004613"/>
    </source>
</evidence>
<dbReference type="Pfam" id="PF16810">
    <property type="entry name" value="RXLR"/>
    <property type="match status" value="1"/>
</dbReference>
<evidence type="ECO:0000256" key="5">
    <source>
        <dbReference type="RuleBase" id="RU367124"/>
    </source>
</evidence>
<comment type="caution">
    <text evidence="6">The sequence shown here is derived from an EMBL/GenBank/DDBJ whole genome shotgun (WGS) entry which is preliminary data.</text>
</comment>
<evidence type="ECO:0000256" key="2">
    <source>
        <dbReference type="ARBA" id="ARBA00010400"/>
    </source>
</evidence>
<gene>
    <name evidence="6" type="ORF">F444_07721</name>
</gene>
<evidence type="ECO:0000313" key="6">
    <source>
        <dbReference type="EMBL" id="ETO77046.1"/>
    </source>
</evidence>
<dbReference type="EMBL" id="ANJA01001478">
    <property type="protein sequence ID" value="ETO77046.1"/>
    <property type="molecule type" value="Genomic_DNA"/>
</dbReference>
<evidence type="ECO:0000313" key="7">
    <source>
        <dbReference type="Proteomes" id="UP000028582"/>
    </source>
</evidence>
<feature type="chain" id="PRO_5028504474" description="RxLR effector protein" evidence="5">
    <location>
        <begin position="22"/>
        <end position="106"/>
    </location>
</feature>
<protein>
    <recommendedName>
        <fullName evidence="5">RxLR effector protein</fullName>
    </recommendedName>
</protein>
<sequence>MRVNYILPVVIAALLQVSGCALLTTKEINQVTLANVASPDVHNVHTGRALRGVNKDDAEKEELVQEERSALKNFGKATGKYLKRFGKWFVKGDDFRIKDVGGRSWF</sequence>
<comment type="similarity">
    <text evidence="2 5">Belongs to the RxLR effector family.</text>
</comment>
<comment type="domain">
    <text evidence="5">The RxLR-dEER motif acts to carry the protein into the host cell cytoplasm through binding to cell surface phosphatidylinositol-3-phosphate.</text>
</comment>
<dbReference type="Proteomes" id="UP000028582">
    <property type="component" value="Unassembled WGS sequence"/>
</dbReference>
<dbReference type="InterPro" id="IPR031825">
    <property type="entry name" value="RXLR"/>
</dbReference>
<accession>A0A081ADT5</accession>
<proteinExistence type="inferred from homology"/>
<dbReference type="OrthoDB" id="93666at2759"/>
<evidence type="ECO:0000256" key="4">
    <source>
        <dbReference type="ARBA" id="ARBA00022729"/>
    </source>
</evidence>
<organism evidence="6 7">
    <name type="scientific">Phytophthora nicotianae P1976</name>
    <dbReference type="NCBI Taxonomy" id="1317066"/>
    <lineage>
        <taxon>Eukaryota</taxon>
        <taxon>Sar</taxon>
        <taxon>Stramenopiles</taxon>
        <taxon>Oomycota</taxon>
        <taxon>Peronosporomycetes</taxon>
        <taxon>Peronosporales</taxon>
        <taxon>Peronosporaceae</taxon>
        <taxon>Phytophthora</taxon>
    </lineage>
</organism>
<keyword evidence="3 5" id="KW-0964">Secreted</keyword>
<name>A0A081ADT5_PHYNI</name>
<comment type="subcellular location">
    <subcellularLocation>
        <location evidence="1 5">Secreted</location>
    </subcellularLocation>
</comment>